<feature type="region of interest" description="Disordered" evidence="1">
    <location>
        <begin position="160"/>
        <end position="292"/>
    </location>
</feature>
<sequence length="468" mass="52414">MKAARHISFGIVTTSEIKTELTTPQFVSDADPEKDYSGEATPTVKRSFQVPPVATCRQSVERKVSNQSCHSDNVSTDEGNTFFTRPRAIRFGNSTTPSVDSSRRSSFNEISHGAVTDESTRCRSLHAGTNNSPPGIARSGLATCKSTLEAVLKKEAIAKVIETVPEDDEEDDEEDREEEDFDHEDDEEQDEEEEDEDADDFDDGQSFLELGSDDDGYQEDIESDDDLLDDDVYPPVLAESGTPKMSLSGRNGLQAKDSQAVSPRLNYTQVHRTAAPSESDLPDTTDFAPGNMDEDQAACIAFDVAIKDRKARRQPAKPSDIDPTFPQSGSDNDSDIEALQESPELNKNIKNICRSPTLQRKTTDRQRWHSPPLAKMVDLCRAKSLPRRYLTGRKGLYEPKPPRAVTIKQSNEQRAQRRREKTELRHNLRRNKQVIDHNGHEKMKVHCLSRKKLVATENPCVIRPIMSI</sequence>
<dbReference type="InterPro" id="IPR018853">
    <property type="entry name" value="DUF2457"/>
</dbReference>
<gene>
    <name evidence="2" type="ORF">TAPDE_000137</name>
</gene>
<reference evidence="2 3" key="1">
    <citation type="journal article" date="2013" name="MBio">
        <title>Genome sequencing of the plant pathogen Taphrina deformans, the causal agent of peach leaf curl.</title>
        <authorList>
            <person name="Cisse O.H."/>
            <person name="Almeida J.M.G.C.F."/>
            <person name="Fonseca A."/>
            <person name="Kumar A.A."/>
            <person name="Salojaervi J."/>
            <person name="Overmyer K."/>
            <person name="Hauser P.M."/>
            <person name="Pagni M."/>
        </authorList>
    </citation>
    <scope>NUCLEOTIDE SEQUENCE [LARGE SCALE GENOMIC DNA]</scope>
    <source>
        <strain evidence="3">PYCC 5710 / ATCC 11124 / CBS 356.35 / IMI 108563 / JCM 9778 / NBRC 8474</strain>
    </source>
</reference>
<organism evidence="2 3">
    <name type="scientific">Taphrina deformans (strain PYCC 5710 / ATCC 11124 / CBS 356.35 / IMI 108563 / JCM 9778 / NBRC 8474)</name>
    <name type="common">Peach leaf curl fungus</name>
    <name type="synonym">Lalaria deformans</name>
    <dbReference type="NCBI Taxonomy" id="1097556"/>
    <lineage>
        <taxon>Eukaryota</taxon>
        <taxon>Fungi</taxon>
        <taxon>Dikarya</taxon>
        <taxon>Ascomycota</taxon>
        <taxon>Taphrinomycotina</taxon>
        <taxon>Taphrinomycetes</taxon>
        <taxon>Taphrinales</taxon>
        <taxon>Taphrinaceae</taxon>
        <taxon>Taphrina</taxon>
    </lineage>
</organism>
<evidence type="ECO:0000313" key="3">
    <source>
        <dbReference type="Proteomes" id="UP000013776"/>
    </source>
</evidence>
<proteinExistence type="predicted"/>
<dbReference type="Pfam" id="PF10446">
    <property type="entry name" value="DUF2457"/>
    <property type="match status" value="1"/>
</dbReference>
<dbReference type="Proteomes" id="UP000013776">
    <property type="component" value="Unassembled WGS sequence"/>
</dbReference>
<feature type="region of interest" description="Disordered" evidence="1">
    <location>
        <begin position="62"/>
        <end position="139"/>
    </location>
</feature>
<accession>R4X6R6</accession>
<feature type="region of interest" description="Disordered" evidence="1">
    <location>
        <begin position="310"/>
        <end position="335"/>
    </location>
</feature>
<feature type="region of interest" description="Disordered" evidence="1">
    <location>
        <begin position="23"/>
        <end position="46"/>
    </location>
</feature>
<dbReference type="EMBL" id="CAHR02000003">
    <property type="protein sequence ID" value="CCG80611.1"/>
    <property type="molecule type" value="Genomic_DNA"/>
</dbReference>
<evidence type="ECO:0000256" key="1">
    <source>
        <dbReference type="SAM" id="MobiDB-lite"/>
    </source>
</evidence>
<evidence type="ECO:0000313" key="2">
    <source>
        <dbReference type="EMBL" id="CCG80611.1"/>
    </source>
</evidence>
<feature type="compositionally biased region" description="Polar residues" evidence="1">
    <location>
        <begin position="243"/>
        <end position="271"/>
    </location>
</feature>
<comment type="caution">
    <text evidence="2">The sequence shown here is derived from an EMBL/GenBank/DDBJ whole genome shotgun (WGS) entry which is preliminary data.</text>
</comment>
<dbReference type="OrthoDB" id="2011769at2759"/>
<dbReference type="AlphaFoldDB" id="R4X6R6"/>
<dbReference type="VEuPathDB" id="FungiDB:TAPDE_000137"/>
<name>R4X6R6_TAPDE</name>
<feature type="compositionally biased region" description="Acidic residues" evidence="1">
    <location>
        <begin position="211"/>
        <end position="232"/>
    </location>
</feature>
<feature type="compositionally biased region" description="Polar residues" evidence="1">
    <location>
        <begin position="65"/>
        <end position="83"/>
    </location>
</feature>
<feature type="compositionally biased region" description="Polar residues" evidence="1">
    <location>
        <begin position="92"/>
        <end position="109"/>
    </location>
</feature>
<dbReference type="STRING" id="1097556.R4X6R6"/>
<feature type="compositionally biased region" description="Acidic residues" evidence="1">
    <location>
        <begin position="164"/>
        <end position="203"/>
    </location>
</feature>
<keyword evidence="3" id="KW-1185">Reference proteome</keyword>
<dbReference type="eggNOG" id="ENOG502S9SC">
    <property type="taxonomic scope" value="Eukaryota"/>
</dbReference>
<protein>
    <submittedName>
        <fullName evidence="2">Uncharacterized protein</fullName>
    </submittedName>
</protein>